<dbReference type="PROSITE" id="PS00680">
    <property type="entry name" value="MAP_1"/>
    <property type="match status" value="1"/>
</dbReference>
<feature type="binding site" evidence="5">
    <location>
        <position position="195"/>
    </location>
    <ligand>
        <name>a divalent metal cation</name>
        <dbReference type="ChEBI" id="CHEBI:60240"/>
        <label>1</label>
    </ligand>
</feature>
<dbReference type="InterPro" id="IPR002467">
    <property type="entry name" value="Pept_M24A_MAP1"/>
</dbReference>
<feature type="binding site" evidence="5">
    <location>
        <position position="322"/>
    </location>
    <ligand>
        <name>a divalent metal cation</name>
        <dbReference type="ChEBI" id="CHEBI:60240"/>
        <label>1</label>
    </ligand>
</feature>
<feature type="binding site" evidence="5">
    <location>
        <position position="322"/>
    </location>
    <ligand>
        <name>a divalent metal cation</name>
        <dbReference type="ChEBI" id="CHEBI:60240"/>
        <label>2</label>
        <note>catalytic</note>
    </ligand>
</feature>
<proteinExistence type="inferred from homology"/>
<evidence type="ECO:0000256" key="5">
    <source>
        <dbReference type="HAMAP-Rule" id="MF_03174"/>
    </source>
</evidence>
<dbReference type="InterPro" id="IPR000994">
    <property type="entry name" value="Pept_M24"/>
</dbReference>
<evidence type="ECO:0000259" key="7">
    <source>
        <dbReference type="Pfam" id="PF00557"/>
    </source>
</evidence>
<dbReference type="PANTHER" id="PTHR43330:SF8">
    <property type="entry name" value="METHIONINE AMINOPEPTIDASE 1D, MITOCHONDRIAL"/>
    <property type="match status" value="1"/>
</dbReference>
<dbReference type="GO" id="GO:0046872">
    <property type="term" value="F:metal ion binding"/>
    <property type="evidence" value="ECO:0007669"/>
    <property type="project" value="UniProtKB-UniRule"/>
</dbReference>
<keyword evidence="4 5" id="KW-0378">Hydrolase</keyword>
<dbReference type="HAMAP" id="MF_01974">
    <property type="entry name" value="MetAP_1"/>
    <property type="match status" value="1"/>
</dbReference>
<dbReference type="Gene3D" id="3.90.230.10">
    <property type="entry name" value="Creatinase/methionine aminopeptidase superfamily"/>
    <property type="match status" value="1"/>
</dbReference>
<reference evidence="8" key="1">
    <citation type="journal article" date="2023" name="BMC Genomics">
        <title>Chromosome-level genome assemblies of Cutaneotrichosporon spp. (Trichosporonales, Basidiomycota) reveal imbalanced evolution between nucleotide sequences and chromosome synteny.</title>
        <authorList>
            <person name="Kobayashi Y."/>
            <person name="Kayamori A."/>
            <person name="Aoki K."/>
            <person name="Shiwa Y."/>
            <person name="Matsutani M."/>
            <person name="Fujita N."/>
            <person name="Sugita T."/>
            <person name="Iwasaki W."/>
            <person name="Tanaka N."/>
            <person name="Takashima M."/>
        </authorList>
    </citation>
    <scope>NUCLEOTIDE SEQUENCE</scope>
    <source>
        <strain evidence="8">HIS016</strain>
    </source>
</reference>
<dbReference type="Pfam" id="PF00557">
    <property type="entry name" value="Peptidase_M24"/>
    <property type="match status" value="1"/>
</dbReference>
<feature type="binding site" evidence="5">
    <location>
        <position position="290"/>
    </location>
    <ligand>
        <name>a divalent metal cation</name>
        <dbReference type="ChEBI" id="CHEBI:60240"/>
        <label>2</label>
        <note>catalytic</note>
    </ligand>
</feature>
<dbReference type="SUPFAM" id="SSF55920">
    <property type="entry name" value="Creatinase/aminopeptidase"/>
    <property type="match status" value="1"/>
</dbReference>
<organism evidence="8 9">
    <name type="scientific">Cutaneotrichosporon spelunceum</name>
    <dbReference type="NCBI Taxonomy" id="1672016"/>
    <lineage>
        <taxon>Eukaryota</taxon>
        <taxon>Fungi</taxon>
        <taxon>Dikarya</taxon>
        <taxon>Basidiomycota</taxon>
        <taxon>Agaricomycotina</taxon>
        <taxon>Tremellomycetes</taxon>
        <taxon>Trichosporonales</taxon>
        <taxon>Trichosporonaceae</taxon>
        <taxon>Cutaneotrichosporon</taxon>
    </lineage>
</organism>
<comment type="function">
    <text evidence="6">Cotranslationally removes the N-terminal methionine from nascent proteins. The N-terminal methionine is often cleaved when the second residue in the primary sequence is small and uncharged (Met-Ala-, Cys, Gly, Pro, Ser, Thr, or Val).</text>
</comment>
<dbReference type="PRINTS" id="PR00599">
    <property type="entry name" value="MAPEPTIDASE"/>
</dbReference>
<dbReference type="GO" id="GO:0006508">
    <property type="term" value="P:proteolysis"/>
    <property type="evidence" value="ECO:0007669"/>
    <property type="project" value="UniProtKB-KW"/>
</dbReference>
<evidence type="ECO:0000256" key="3">
    <source>
        <dbReference type="ARBA" id="ARBA00022723"/>
    </source>
</evidence>
<dbReference type="PANTHER" id="PTHR43330">
    <property type="entry name" value="METHIONINE AMINOPEPTIDASE"/>
    <property type="match status" value="1"/>
</dbReference>
<keyword evidence="1 5" id="KW-0031">Aminopeptidase</keyword>
<dbReference type="AlphaFoldDB" id="A0AAD3YBI1"/>
<dbReference type="GO" id="GO:0070006">
    <property type="term" value="F:metalloaminopeptidase activity"/>
    <property type="evidence" value="ECO:0007669"/>
    <property type="project" value="UniProtKB-UniRule"/>
</dbReference>
<comment type="similarity">
    <text evidence="5">Belongs to the peptidase M24A family. Methionine aminopeptidase type 1 subfamily.</text>
</comment>
<dbReference type="EC" id="3.4.11.18" evidence="6"/>
<feature type="domain" description="Peptidase M24" evidence="7">
    <location>
        <begin position="102"/>
        <end position="329"/>
    </location>
</feature>
<dbReference type="GO" id="GO:0004239">
    <property type="term" value="F:initiator methionyl aminopeptidase activity"/>
    <property type="evidence" value="ECO:0007669"/>
    <property type="project" value="UniProtKB-UniRule"/>
</dbReference>
<evidence type="ECO:0000313" key="9">
    <source>
        <dbReference type="Proteomes" id="UP001222932"/>
    </source>
</evidence>
<keyword evidence="3 5" id="KW-0479">Metal-binding</keyword>
<keyword evidence="2 5" id="KW-0645">Protease</keyword>
<feature type="binding site" evidence="5">
    <location>
        <position position="265"/>
    </location>
    <ligand>
        <name>substrate</name>
    </ligand>
</feature>
<dbReference type="InterPro" id="IPR001714">
    <property type="entry name" value="Pept_M24_MAP"/>
</dbReference>
<protein>
    <recommendedName>
        <fullName evidence="6">Methionine aminopeptidase</fullName>
        <ecNumber evidence="6">3.4.11.18</ecNumber>
    </recommendedName>
</protein>
<reference evidence="8" key="2">
    <citation type="submission" date="2023-06" db="EMBL/GenBank/DDBJ databases">
        <authorList>
            <person name="Kobayashi Y."/>
            <person name="Kayamori A."/>
            <person name="Aoki K."/>
            <person name="Shiwa Y."/>
            <person name="Fujita N."/>
            <person name="Sugita T."/>
            <person name="Iwasaki W."/>
            <person name="Tanaka N."/>
            <person name="Takashima M."/>
        </authorList>
    </citation>
    <scope>NUCLEOTIDE SEQUENCE</scope>
    <source>
        <strain evidence="8">HIS016</strain>
    </source>
</reference>
<dbReference type="CDD" id="cd01086">
    <property type="entry name" value="MetAP1"/>
    <property type="match status" value="1"/>
</dbReference>
<feature type="binding site" evidence="5">
    <location>
        <position position="195"/>
    </location>
    <ligand>
        <name>a divalent metal cation</name>
        <dbReference type="ChEBI" id="CHEBI:60240"/>
        <label>2</label>
        <note>catalytic</note>
    </ligand>
</feature>
<gene>
    <name evidence="8" type="ORF">CspeluHIS016_0209980</name>
</gene>
<name>A0AAD3YBI1_9TREE</name>
<evidence type="ECO:0000256" key="4">
    <source>
        <dbReference type="ARBA" id="ARBA00022801"/>
    </source>
</evidence>
<comment type="cofactor">
    <cofactor evidence="5">
        <name>Co(2+)</name>
        <dbReference type="ChEBI" id="CHEBI:48828"/>
    </cofactor>
    <cofactor evidence="5">
        <name>Zn(2+)</name>
        <dbReference type="ChEBI" id="CHEBI:29105"/>
    </cofactor>
    <cofactor evidence="5">
        <name>Mn(2+)</name>
        <dbReference type="ChEBI" id="CHEBI:29035"/>
    </cofactor>
    <cofactor evidence="5">
        <name>Fe(2+)</name>
        <dbReference type="ChEBI" id="CHEBI:29033"/>
    </cofactor>
    <text evidence="5">Binds 2 divalent metal cations per subunit. Has a high-affinity and a low affinity metal-binding site. The true nature of the physiological cofactor is under debate. The enzyme is active with cobalt, zinc, manganese or divalent iron ions. Most likely, methionine aminopeptidases function as mononuclear Fe(2+)-metalloproteases under physiological conditions, and the catalytically relevant metal-binding site has been assigned to the histidine-containing high-affinity site.</text>
</comment>
<keyword evidence="9" id="KW-1185">Reference proteome</keyword>
<dbReference type="EMBL" id="BTCM01000002">
    <property type="protein sequence ID" value="GMK55942.1"/>
    <property type="molecule type" value="Genomic_DNA"/>
</dbReference>
<sequence>MTTGALRSLWVLPVSGMRSFSRSARSFSAWEHNTPSPPQFGTYSVLSPTSAMEVYPPPRHVPESIPRPAYVPANFFTAPIWEHVSGLEEVGDEGIRKEDVAGVRAAARMAGEVLRAVGRVVEPGMTTDDIDAVVHEMAVERGAYPSPLGYSHFPRSCTTSVNNVIAHGIPDSRPLLATDIVNVDITLYYNGFHGDTSATFALPATDKAGRELVRVTREALELGIAECGPGKSYASIGKVIDEHARKHGMSVNTQFVGHGIGRKFHAYPHILHHKNHESGLMQPGDCFTIEPPLVQGTRARGSVWDDGWTCGTDTGARSAQFEHQILITETGAEVLTRVD</sequence>
<comment type="caution">
    <text evidence="8">The sequence shown here is derived from an EMBL/GenBank/DDBJ whole genome shotgun (WGS) entry which is preliminary data.</text>
</comment>
<feature type="binding site" evidence="5">
    <location>
        <position position="167"/>
    </location>
    <ligand>
        <name>substrate</name>
    </ligand>
</feature>
<evidence type="ECO:0000313" key="8">
    <source>
        <dbReference type="EMBL" id="GMK55942.1"/>
    </source>
</evidence>
<evidence type="ECO:0000256" key="1">
    <source>
        <dbReference type="ARBA" id="ARBA00022438"/>
    </source>
</evidence>
<evidence type="ECO:0000256" key="6">
    <source>
        <dbReference type="RuleBase" id="RU003653"/>
    </source>
</evidence>
<accession>A0AAD3YBI1</accession>
<evidence type="ECO:0000256" key="2">
    <source>
        <dbReference type="ARBA" id="ARBA00022670"/>
    </source>
</evidence>
<comment type="catalytic activity">
    <reaction evidence="5 6">
        <text>Release of N-terminal amino acids, preferentially methionine, from peptides and arylamides.</text>
        <dbReference type="EC" id="3.4.11.18"/>
    </reaction>
</comment>
<feature type="binding site" evidence="5">
    <location>
        <position position="184"/>
    </location>
    <ligand>
        <name>a divalent metal cation</name>
        <dbReference type="ChEBI" id="CHEBI:60240"/>
        <label>1</label>
    </ligand>
</feature>
<dbReference type="Proteomes" id="UP001222932">
    <property type="component" value="Unassembled WGS sequence"/>
</dbReference>
<dbReference type="InterPro" id="IPR036005">
    <property type="entry name" value="Creatinase/aminopeptidase-like"/>
</dbReference>
<feature type="binding site" evidence="5">
    <location>
        <position position="258"/>
    </location>
    <ligand>
        <name>a divalent metal cation</name>
        <dbReference type="ChEBI" id="CHEBI:60240"/>
        <label>2</label>
        <note>catalytic</note>
    </ligand>
</feature>
<dbReference type="NCBIfam" id="TIGR00500">
    <property type="entry name" value="met_pdase_I"/>
    <property type="match status" value="1"/>
</dbReference>